<evidence type="ECO:0000256" key="6">
    <source>
        <dbReference type="SAM" id="Phobius"/>
    </source>
</evidence>
<keyword evidence="5 6" id="KW-0472">Membrane</keyword>
<feature type="transmembrane region" description="Helical" evidence="6">
    <location>
        <begin position="456"/>
        <end position="475"/>
    </location>
</feature>
<feature type="transmembrane region" description="Helical" evidence="6">
    <location>
        <begin position="487"/>
        <end position="506"/>
    </location>
</feature>
<sequence>MRTAGGLKAVLAVAAPLLALATANSASAGARAPVSSMLHNAAAAAAHPRVDAMHAAAHEEPLISTGAEVAAGGAGETAVAVTGGQAVEQRRARVGVLGVLGGALCHLVLGTTYCWGNFVPYVPEKLKCFGSAPGCSHASYILPATFVSQTLAMPLGPYFQEKIGCQATTALGCGIMALGVFLSSYAPNLAIFMFCYSFMFGSGIGLAYTAPMVNGWRWFPSRKGMVSGAVVAGFGAGGFVFNQVGTGIINPKGLDAVDGVYPDEVYANFPVMLRKLALIYFLVAALGSTVIRPPPVAAAPKGGRNNRGHGKVQAAATGTSLKQVVKDKRFWLMWFMALMIGTSGINVANCYKQYGGSVDILKSDQFQSLVGSVAALCNAAGRLFWGNLLDVVQFKSLFAALAVLQGSATAFYTVLSQSKAGYLVGTGTLLFCLGGNFAMFPALCSKVFGGAIGAKVYGVLFTAFAVASISGTFLTKSLMAMDWTWEQVFQLMAFLSMCSITALPFFKM</sequence>
<dbReference type="EMBL" id="FN649732">
    <property type="protein sequence ID" value="CBJ32939.1"/>
    <property type="molecule type" value="Genomic_DNA"/>
</dbReference>
<dbReference type="PANTHER" id="PTHR43385:SF1">
    <property type="entry name" value="RIBOFLAVIN TRANSPORTER RIBJ"/>
    <property type="match status" value="1"/>
</dbReference>
<evidence type="ECO:0000313" key="8">
    <source>
        <dbReference type="EMBL" id="CBJ32939.1"/>
    </source>
</evidence>
<dbReference type="OrthoDB" id="410267at2759"/>
<dbReference type="eggNOG" id="KOG2504">
    <property type="taxonomic scope" value="Eukaryota"/>
</dbReference>
<keyword evidence="3 6" id="KW-0812">Transmembrane</keyword>
<dbReference type="EMBL" id="FN648591">
    <property type="protein sequence ID" value="CBJ32939.1"/>
    <property type="molecule type" value="Genomic_DNA"/>
</dbReference>
<dbReference type="GO" id="GO:0016020">
    <property type="term" value="C:membrane"/>
    <property type="evidence" value="ECO:0007669"/>
    <property type="project" value="UniProtKB-SubCell"/>
</dbReference>
<dbReference type="Gene3D" id="1.20.1250.20">
    <property type="entry name" value="MFS general substrate transporter like domains"/>
    <property type="match status" value="2"/>
</dbReference>
<feature type="transmembrane region" description="Helical" evidence="6">
    <location>
        <begin position="330"/>
        <end position="348"/>
    </location>
</feature>
<feature type="chain" id="PRO_5003096034" description="Major facilitator superfamily (MFS) profile domain-containing protein" evidence="7">
    <location>
        <begin position="26"/>
        <end position="508"/>
    </location>
</feature>
<evidence type="ECO:0008006" key="10">
    <source>
        <dbReference type="Google" id="ProtNLM"/>
    </source>
</evidence>
<proteinExistence type="predicted"/>
<dbReference type="InterPro" id="IPR036259">
    <property type="entry name" value="MFS_trans_sf"/>
</dbReference>
<organism evidence="8 9">
    <name type="scientific">Ectocarpus siliculosus</name>
    <name type="common">Brown alga</name>
    <name type="synonym">Conferva siliculosa</name>
    <dbReference type="NCBI Taxonomy" id="2880"/>
    <lineage>
        <taxon>Eukaryota</taxon>
        <taxon>Sar</taxon>
        <taxon>Stramenopiles</taxon>
        <taxon>Ochrophyta</taxon>
        <taxon>PX clade</taxon>
        <taxon>Phaeophyceae</taxon>
        <taxon>Ectocarpales</taxon>
        <taxon>Ectocarpaceae</taxon>
        <taxon>Ectocarpus</taxon>
    </lineage>
</organism>
<protein>
    <recommendedName>
        <fullName evidence="10">Major facilitator superfamily (MFS) profile domain-containing protein</fullName>
    </recommendedName>
</protein>
<feature type="transmembrane region" description="Helical" evidence="6">
    <location>
        <begin position="225"/>
        <end position="249"/>
    </location>
</feature>
<dbReference type="STRING" id="2880.D7G057"/>
<reference evidence="8 9" key="1">
    <citation type="journal article" date="2010" name="Nature">
        <title>The Ectocarpus genome and the independent evolution of multicellularity in brown algae.</title>
        <authorList>
            <person name="Cock J.M."/>
            <person name="Sterck L."/>
            <person name="Rouze P."/>
            <person name="Scornet D."/>
            <person name="Allen A.E."/>
            <person name="Amoutzias G."/>
            <person name="Anthouard V."/>
            <person name="Artiguenave F."/>
            <person name="Aury J.M."/>
            <person name="Badger J.H."/>
            <person name="Beszteri B."/>
            <person name="Billiau K."/>
            <person name="Bonnet E."/>
            <person name="Bothwell J.H."/>
            <person name="Bowler C."/>
            <person name="Boyen C."/>
            <person name="Brownlee C."/>
            <person name="Carrano C.J."/>
            <person name="Charrier B."/>
            <person name="Cho G.Y."/>
            <person name="Coelho S.M."/>
            <person name="Collen J."/>
            <person name="Corre E."/>
            <person name="Da Silva C."/>
            <person name="Delage L."/>
            <person name="Delaroque N."/>
            <person name="Dittami S.M."/>
            <person name="Doulbeau S."/>
            <person name="Elias M."/>
            <person name="Farnham G."/>
            <person name="Gachon C.M."/>
            <person name="Gschloessl B."/>
            <person name="Heesch S."/>
            <person name="Jabbari K."/>
            <person name="Jubin C."/>
            <person name="Kawai H."/>
            <person name="Kimura K."/>
            <person name="Kloareg B."/>
            <person name="Kupper F.C."/>
            <person name="Lang D."/>
            <person name="Le Bail A."/>
            <person name="Leblanc C."/>
            <person name="Lerouge P."/>
            <person name="Lohr M."/>
            <person name="Lopez P.J."/>
            <person name="Martens C."/>
            <person name="Maumus F."/>
            <person name="Michel G."/>
            <person name="Miranda-Saavedra D."/>
            <person name="Morales J."/>
            <person name="Moreau H."/>
            <person name="Motomura T."/>
            <person name="Nagasato C."/>
            <person name="Napoli C.A."/>
            <person name="Nelson D.R."/>
            <person name="Nyvall-Collen P."/>
            <person name="Peters A.F."/>
            <person name="Pommier C."/>
            <person name="Potin P."/>
            <person name="Poulain J."/>
            <person name="Quesneville H."/>
            <person name="Read B."/>
            <person name="Rensing S.A."/>
            <person name="Ritter A."/>
            <person name="Rousvoal S."/>
            <person name="Samanta M."/>
            <person name="Samson G."/>
            <person name="Schroeder D.C."/>
            <person name="Segurens B."/>
            <person name="Strittmatter M."/>
            <person name="Tonon T."/>
            <person name="Tregear J.W."/>
            <person name="Valentin K."/>
            <person name="von Dassow P."/>
            <person name="Yamagishi T."/>
            <person name="Van de Peer Y."/>
            <person name="Wincker P."/>
        </authorList>
    </citation>
    <scope>NUCLEOTIDE SEQUENCE [LARGE SCALE GENOMIC DNA]</scope>
    <source>
        <strain evidence="9">Ec32 / CCAP1310/4</strain>
    </source>
</reference>
<keyword evidence="2" id="KW-0813">Transport</keyword>
<comment type="subcellular location">
    <subcellularLocation>
        <location evidence="1">Membrane</location>
        <topology evidence="1">Multi-pass membrane protein</topology>
    </subcellularLocation>
</comment>
<evidence type="ECO:0000256" key="2">
    <source>
        <dbReference type="ARBA" id="ARBA00022448"/>
    </source>
</evidence>
<gene>
    <name evidence="8" type="ORF">Esi_0394_0008</name>
</gene>
<dbReference type="AlphaFoldDB" id="D7G057"/>
<feature type="signal peptide" evidence="7">
    <location>
        <begin position="1"/>
        <end position="25"/>
    </location>
</feature>
<feature type="transmembrane region" description="Helical" evidence="6">
    <location>
        <begin position="368"/>
        <end position="385"/>
    </location>
</feature>
<feature type="transmembrane region" description="Helical" evidence="6">
    <location>
        <begin position="191"/>
        <end position="213"/>
    </location>
</feature>
<dbReference type="PANTHER" id="PTHR43385">
    <property type="entry name" value="RIBOFLAVIN TRANSPORTER RIBJ"/>
    <property type="match status" value="1"/>
</dbReference>
<dbReference type="Proteomes" id="UP000002630">
    <property type="component" value="Linkage Group LG07"/>
</dbReference>
<feature type="transmembrane region" description="Helical" evidence="6">
    <location>
        <begin position="421"/>
        <end position="444"/>
    </location>
</feature>
<keyword evidence="4 6" id="KW-1133">Transmembrane helix</keyword>
<evidence type="ECO:0000256" key="3">
    <source>
        <dbReference type="ARBA" id="ARBA00022692"/>
    </source>
</evidence>
<feature type="transmembrane region" description="Helical" evidence="6">
    <location>
        <begin position="167"/>
        <end position="185"/>
    </location>
</feature>
<name>D7G057_ECTSI</name>
<dbReference type="SUPFAM" id="SSF103473">
    <property type="entry name" value="MFS general substrate transporter"/>
    <property type="match status" value="1"/>
</dbReference>
<evidence type="ECO:0000256" key="7">
    <source>
        <dbReference type="SAM" id="SignalP"/>
    </source>
</evidence>
<dbReference type="FunCoup" id="D7G057">
    <property type="interactions" value="1"/>
</dbReference>
<accession>D7G057</accession>
<evidence type="ECO:0000256" key="4">
    <source>
        <dbReference type="ARBA" id="ARBA00022989"/>
    </source>
</evidence>
<feature type="transmembrane region" description="Helical" evidence="6">
    <location>
        <begin position="397"/>
        <end position="415"/>
    </location>
</feature>
<feature type="transmembrane region" description="Helical" evidence="6">
    <location>
        <begin position="269"/>
        <end position="291"/>
    </location>
</feature>
<evidence type="ECO:0000256" key="1">
    <source>
        <dbReference type="ARBA" id="ARBA00004141"/>
    </source>
</evidence>
<dbReference type="InterPro" id="IPR052983">
    <property type="entry name" value="MFS_Riboflavin_Transporter"/>
</dbReference>
<dbReference type="OMA" id="QARVWPQ"/>
<evidence type="ECO:0000313" key="9">
    <source>
        <dbReference type="Proteomes" id="UP000002630"/>
    </source>
</evidence>
<dbReference type="InParanoid" id="D7G057"/>
<evidence type="ECO:0000256" key="5">
    <source>
        <dbReference type="ARBA" id="ARBA00023136"/>
    </source>
</evidence>
<keyword evidence="7" id="KW-0732">Signal</keyword>
<keyword evidence="9" id="KW-1185">Reference proteome</keyword>